<dbReference type="GO" id="GO:0030151">
    <property type="term" value="F:molybdenum ion binding"/>
    <property type="evidence" value="ECO:0007669"/>
    <property type="project" value="InterPro"/>
</dbReference>
<dbReference type="Pfam" id="PF00173">
    <property type="entry name" value="Cyt-b5"/>
    <property type="match status" value="1"/>
</dbReference>
<evidence type="ECO:0000313" key="18">
    <source>
        <dbReference type="EMBL" id="NXH17687.1"/>
    </source>
</evidence>
<dbReference type="InterPro" id="IPR014756">
    <property type="entry name" value="Ig_E-set"/>
</dbReference>
<dbReference type="GO" id="GO:0006790">
    <property type="term" value="P:sulfur compound metabolic process"/>
    <property type="evidence" value="ECO:0007669"/>
    <property type="project" value="UniProtKB-UniPathway"/>
</dbReference>
<evidence type="ECO:0000256" key="7">
    <source>
        <dbReference type="ARBA" id="ARBA00012505"/>
    </source>
</evidence>
<feature type="domain" description="Cytochrome b5 heme-binding" evidence="17">
    <location>
        <begin position="58"/>
        <end position="137"/>
    </location>
</feature>
<evidence type="ECO:0000256" key="13">
    <source>
        <dbReference type="ARBA" id="ARBA00023128"/>
    </source>
</evidence>
<dbReference type="FunFam" id="2.60.40.650:FF:000002">
    <property type="entry name" value="sulfite oxidase"/>
    <property type="match status" value="1"/>
</dbReference>
<comment type="subunit">
    <text evidence="6">Homodimer.</text>
</comment>
<dbReference type="Gene3D" id="2.60.40.650">
    <property type="match status" value="1"/>
</dbReference>
<evidence type="ECO:0000256" key="1">
    <source>
        <dbReference type="ARBA" id="ARBA00001924"/>
    </source>
</evidence>
<dbReference type="InterPro" id="IPR000572">
    <property type="entry name" value="OxRdtase_Mopterin-bd_dom"/>
</dbReference>
<organism evidence="18 19">
    <name type="scientific">Bucco capensis</name>
    <name type="common">collared puffbird</name>
    <dbReference type="NCBI Taxonomy" id="135168"/>
    <lineage>
        <taxon>Eukaryota</taxon>
        <taxon>Metazoa</taxon>
        <taxon>Chordata</taxon>
        <taxon>Craniata</taxon>
        <taxon>Vertebrata</taxon>
        <taxon>Euteleostomi</taxon>
        <taxon>Archelosauria</taxon>
        <taxon>Archosauria</taxon>
        <taxon>Dinosauria</taxon>
        <taxon>Saurischia</taxon>
        <taxon>Theropoda</taxon>
        <taxon>Coelurosauria</taxon>
        <taxon>Aves</taxon>
        <taxon>Neognathae</taxon>
        <taxon>Neoaves</taxon>
        <taxon>Telluraves</taxon>
        <taxon>Coraciimorphae</taxon>
        <taxon>Piciformes</taxon>
        <taxon>Bucconidae</taxon>
        <taxon>Bucco</taxon>
    </lineage>
</organism>
<comment type="catalytic activity">
    <reaction evidence="15">
        <text>sulfite + O2 + H2O = sulfate + H2O2</text>
        <dbReference type="Rhea" id="RHEA:24600"/>
        <dbReference type="ChEBI" id="CHEBI:15377"/>
        <dbReference type="ChEBI" id="CHEBI:15379"/>
        <dbReference type="ChEBI" id="CHEBI:16189"/>
        <dbReference type="ChEBI" id="CHEBI:16240"/>
        <dbReference type="ChEBI" id="CHEBI:17359"/>
        <dbReference type="EC" id="1.8.3.1"/>
    </reaction>
    <physiologicalReaction direction="left-to-right" evidence="15">
        <dbReference type="Rhea" id="RHEA:24601"/>
    </physiologicalReaction>
</comment>
<dbReference type="GO" id="GO:0005758">
    <property type="term" value="C:mitochondrial intermembrane space"/>
    <property type="evidence" value="ECO:0007669"/>
    <property type="project" value="UniProtKB-SubCell"/>
</dbReference>
<dbReference type="GO" id="GO:0008482">
    <property type="term" value="F:sulfite oxidase activity"/>
    <property type="evidence" value="ECO:0007669"/>
    <property type="project" value="UniProtKB-EC"/>
</dbReference>
<accession>A0A7K9HV27</accession>
<evidence type="ECO:0000256" key="12">
    <source>
        <dbReference type="ARBA" id="ARBA00023004"/>
    </source>
</evidence>
<dbReference type="InterPro" id="IPR018506">
    <property type="entry name" value="Cyt_B5_heme-BS"/>
</dbReference>
<dbReference type="SUPFAM" id="SSF56524">
    <property type="entry name" value="Oxidoreductase molybdopterin-binding domain"/>
    <property type="match status" value="1"/>
</dbReference>
<evidence type="ECO:0000256" key="15">
    <source>
        <dbReference type="ARBA" id="ARBA00049078"/>
    </source>
</evidence>
<dbReference type="InterPro" id="IPR005066">
    <property type="entry name" value="MoCF_OxRdtse_dimer"/>
</dbReference>
<gene>
    <name evidence="18" type="primary">Suox</name>
    <name evidence="18" type="ORF">BUCCAP_R15053</name>
</gene>
<dbReference type="Pfam" id="PF03404">
    <property type="entry name" value="Mo-co_dimer"/>
    <property type="match status" value="1"/>
</dbReference>
<dbReference type="AlphaFoldDB" id="A0A7K9HV27"/>
<dbReference type="PROSITE" id="PS00559">
    <property type="entry name" value="MOLYBDOPTERIN_EUK"/>
    <property type="match status" value="1"/>
</dbReference>
<dbReference type="GO" id="GO:0043546">
    <property type="term" value="F:molybdopterin cofactor binding"/>
    <property type="evidence" value="ECO:0007669"/>
    <property type="project" value="InterPro"/>
</dbReference>
<dbReference type="EC" id="1.8.3.1" evidence="7"/>
<name>A0A7K9HV27_9PICI</name>
<comment type="cofactor">
    <cofactor evidence="2">
        <name>heme b</name>
        <dbReference type="ChEBI" id="CHEBI:60344"/>
    </cofactor>
</comment>
<comment type="cofactor">
    <cofactor evidence="1">
        <name>Mo-molybdopterin</name>
        <dbReference type="ChEBI" id="CHEBI:71302"/>
    </cofactor>
</comment>
<dbReference type="EMBL" id="VWZO01013599">
    <property type="protein sequence ID" value="NXH17687.1"/>
    <property type="molecule type" value="Genomic_DNA"/>
</dbReference>
<evidence type="ECO:0000259" key="17">
    <source>
        <dbReference type="PROSITE" id="PS50255"/>
    </source>
</evidence>
<keyword evidence="11" id="KW-0560">Oxidoreductase</keyword>
<keyword evidence="12" id="KW-0408">Iron</keyword>
<evidence type="ECO:0000256" key="2">
    <source>
        <dbReference type="ARBA" id="ARBA00001970"/>
    </source>
</evidence>
<dbReference type="PROSITE" id="PS50255">
    <property type="entry name" value="CYTOCHROME_B5_2"/>
    <property type="match status" value="1"/>
</dbReference>
<evidence type="ECO:0000256" key="11">
    <source>
        <dbReference type="ARBA" id="ARBA00023002"/>
    </source>
</evidence>
<dbReference type="PANTHER" id="PTHR19372:SF7">
    <property type="entry name" value="SULFITE OXIDASE, MITOCHONDRIAL"/>
    <property type="match status" value="1"/>
</dbReference>
<keyword evidence="8" id="KW-0500">Molybdenum</keyword>
<comment type="function">
    <text evidence="14">Catalyzes the oxidation of sulfite to sulfate, the terminal reaction in the oxidative degradation of sulfur-containing amino acids.</text>
</comment>
<evidence type="ECO:0000256" key="4">
    <source>
        <dbReference type="ARBA" id="ARBA00004678"/>
    </source>
</evidence>
<evidence type="ECO:0000256" key="6">
    <source>
        <dbReference type="ARBA" id="ARBA00011738"/>
    </source>
</evidence>
<dbReference type="Gene3D" id="3.90.420.10">
    <property type="entry name" value="Oxidoreductase, molybdopterin-binding domain"/>
    <property type="match status" value="1"/>
</dbReference>
<evidence type="ECO:0000256" key="10">
    <source>
        <dbReference type="ARBA" id="ARBA00022723"/>
    </source>
</evidence>
<keyword evidence="19" id="KW-1185">Reference proteome</keyword>
<dbReference type="InterPro" id="IPR022407">
    <property type="entry name" value="OxRdtase_Mopterin_BS"/>
</dbReference>
<keyword evidence="13" id="KW-0496">Mitochondrion</keyword>
<dbReference type="FunFam" id="3.90.420.10:FF:000002">
    <property type="entry name" value="sulfite oxidase, mitochondrial"/>
    <property type="match status" value="1"/>
</dbReference>
<dbReference type="InterPro" id="IPR036400">
    <property type="entry name" value="Cyt_B5-like_heme/steroid_sf"/>
</dbReference>
<dbReference type="InterPro" id="IPR036374">
    <property type="entry name" value="OxRdtase_Mopterin-bd_sf"/>
</dbReference>
<dbReference type="GO" id="GO:0020037">
    <property type="term" value="F:heme binding"/>
    <property type="evidence" value="ECO:0007669"/>
    <property type="project" value="InterPro"/>
</dbReference>
<dbReference type="SMART" id="SM01117">
    <property type="entry name" value="Cyt-b5"/>
    <property type="match status" value="1"/>
</dbReference>
<keyword evidence="10" id="KW-0479">Metal-binding</keyword>
<evidence type="ECO:0000313" key="19">
    <source>
        <dbReference type="Proteomes" id="UP000534107"/>
    </source>
</evidence>
<comment type="pathway">
    <text evidence="4">Sulfur metabolism.</text>
</comment>
<dbReference type="Gene3D" id="3.10.120.10">
    <property type="entry name" value="Cytochrome b5-like heme/steroid binding domain"/>
    <property type="match status" value="1"/>
</dbReference>
<evidence type="ECO:0000256" key="5">
    <source>
        <dbReference type="ARBA" id="ARBA00004971"/>
    </source>
</evidence>
<keyword evidence="9" id="KW-0349">Heme</keyword>
<dbReference type="PRINTS" id="PR00363">
    <property type="entry name" value="CYTOCHROMEB5"/>
</dbReference>
<comment type="caution">
    <text evidence="18">The sequence shown here is derived from an EMBL/GenBank/DDBJ whole genome shotgun (WGS) entry which is preliminary data.</text>
</comment>
<dbReference type="PANTHER" id="PTHR19372">
    <property type="entry name" value="SULFITE REDUCTASE"/>
    <property type="match status" value="1"/>
</dbReference>
<dbReference type="PROSITE" id="PS00191">
    <property type="entry name" value="CYTOCHROME_B5_1"/>
    <property type="match status" value="1"/>
</dbReference>
<dbReference type="UniPathway" id="UPA00096"/>
<evidence type="ECO:0000256" key="9">
    <source>
        <dbReference type="ARBA" id="ARBA00022617"/>
    </source>
</evidence>
<dbReference type="SUPFAM" id="SSF55856">
    <property type="entry name" value="Cytochrome b5-like heme/steroid binding domain"/>
    <property type="match status" value="1"/>
</dbReference>
<sequence>CRLPPLPLSRRACSRFPPARPAMGGHRGATPVLAALLGLGAVLAYGERRRRATPAPQYPQYTREEVGRHRSLQDRIWVTHGTEVFDVTDFVELHPGGADKLLLAAGGPLEPFWALYAVHNQPHVLELLQEYKVGELSPEEAPVAPEATQDPFARDPQRHPGLRVNSQKPFNAEPPAELLAENFLTPNELFFTRNHLPVPTVDPASYRLRVEGPGGRELSLSLAELRSRFPKHEVTATLQCAGNRRTEMSSVRPVKGLAWDIGAISTARWGGVRLRDLLLHAGFSSERQGEWHVCFEGLDTDVGGVSYGASIPYSRAVDPAADVLLAYEMNGQELPRDHGFPLRVVVPGVVGARSVKWLRRGAITPAESPSHWQQNDYKGFCPSVDWDTVDYKTSPAIQELPVQSAITQPRPGAAVPEGELTVKGYAWSGGGREVVRVDVSLDGGRSWRTARLKGEQPVAPGRAWAWVLWELEAPVTAGAELEIVCKAVDRSYNVQPDTVAPIWNLRGVLSNAWHRVRVTVT</sequence>
<dbReference type="FunFam" id="3.10.120.10:FF:000007">
    <property type="entry name" value="Sulfite oxidase, mitochondrial"/>
    <property type="match status" value="1"/>
</dbReference>
<dbReference type="InterPro" id="IPR008335">
    <property type="entry name" value="Mopterin_OxRdtase_euk"/>
</dbReference>
<dbReference type="SUPFAM" id="SSF81296">
    <property type="entry name" value="E set domains"/>
    <property type="match status" value="1"/>
</dbReference>
<dbReference type="CDD" id="cd02111">
    <property type="entry name" value="eukary_SO_Moco"/>
    <property type="match status" value="1"/>
</dbReference>
<dbReference type="Proteomes" id="UP000534107">
    <property type="component" value="Unassembled WGS sequence"/>
</dbReference>
<comment type="subcellular location">
    <subcellularLocation>
        <location evidence="3">Mitochondrion intermembrane space</location>
    </subcellularLocation>
</comment>
<evidence type="ECO:0000256" key="3">
    <source>
        <dbReference type="ARBA" id="ARBA00004569"/>
    </source>
</evidence>
<evidence type="ECO:0000256" key="16">
    <source>
        <dbReference type="ARBA" id="ARBA00070338"/>
    </source>
</evidence>
<dbReference type="PRINTS" id="PR00407">
    <property type="entry name" value="EUMOPTERIN"/>
</dbReference>
<feature type="non-terminal residue" evidence="18">
    <location>
        <position position="521"/>
    </location>
</feature>
<evidence type="ECO:0000256" key="8">
    <source>
        <dbReference type="ARBA" id="ARBA00022505"/>
    </source>
</evidence>
<dbReference type="Pfam" id="PF00174">
    <property type="entry name" value="Oxidored_molyb"/>
    <property type="match status" value="1"/>
</dbReference>
<dbReference type="OrthoDB" id="10051395at2759"/>
<reference evidence="18 19" key="1">
    <citation type="submission" date="2019-09" db="EMBL/GenBank/DDBJ databases">
        <title>Bird 10,000 Genomes (B10K) Project - Family phase.</title>
        <authorList>
            <person name="Zhang G."/>
        </authorList>
    </citation>
    <scope>NUCLEOTIDE SEQUENCE [LARGE SCALE GENOMIC DNA]</scope>
    <source>
        <strain evidence="18">B10K-DU-001-16</strain>
        <tissue evidence="18">Muscle</tissue>
    </source>
</reference>
<feature type="non-terminal residue" evidence="18">
    <location>
        <position position="1"/>
    </location>
</feature>
<dbReference type="InterPro" id="IPR001199">
    <property type="entry name" value="Cyt_B5-like_heme/steroid-bd"/>
</dbReference>
<protein>
    <recommendedName>
        <fullName evidence="16">Sulfite oxidase</fullName>
        <ecNumber evidence="7">1.8.3.1</ecNumber>
    </recommendedName>
</protein>
<comment type="pathway">
    <text evidence="5">Energy metabolism; sulfur metabolism.</text>
</comment>
<evidence type="ECO:0000256" key="14">
    <source>
        <dbReference type="ARBA" id="ARBA00033734"/>
    </source>
</evidence>
<proteinExistence type="predicted"/>